<dbReference type="KEGG" id="gms:SOIL9_24970"/>
<comment type="subcellular location">
    <subcellularLocation>
        <location evidence="1">Secreted</location>
    </subcellularLocation>
</comment>
<keyword evidence="4" id="KW-1185">Reference proteome</keyword>
<dbReference type="RefSeq" id="WP_162669659.1">
    <property type="nucleotide sequence ID" value="NZ_LR593886.1"/>
</dbReference>
<dbReference type="Proteomes" id="UP000464178">
    <property type="component" value="Chromosome"/>
</dbReference>
<dbReference type="GO" id="GO:0005509">
    <property type="term" value="F:calcium ion binding"/>
    <property type="evidence" value="ECO:0007669"/>
    <property type="project" value="InterPro"/>
</dbReference>
<dbReference type="SUPFAM" id="SSF51120">
    <property type="entry name" value="beta-Roll"/>
    <property type="match status" value="1"/>
</dbReference>
<dbReference type="Pfam" id="PF00353">
    <property type="entry name" value="HemolysinCabind"/>
    <property type="match status" value="3"/>
</dbReference>
<dbReference type="InterPro" id="IPR011049">
    <property type="entry name" value="Serralysin-like_metalloprot_C"/>
</dbReference>
<dbReference type="PROSITE" id="PS00330">
    <property type="entry name" value="HEMOLYSIN_CALCIUM"/>
    <property type="match status" value="1"/>
</dbReference>
<dbReference type="InterPro" id="IPR018511">
    <property type="entry name" value="Hemolysin-typ_Ca-bd_CS"/>
</dbReference>
<dbReference type="PRINTS" id="PR00313">
    <property type="entry name" value="CABNDNGRPT"/>
</dbReference>
<evidence type="ECO:0000313" key="3">
    <source>
        <dbReference type="EMBL" id="VTR95217.1"/>
    </source>
</evidence>
<dbReference type="GO" id="GO:0005576">
    <property type="term" value="C:extracellular region"/>
    <property type="evidence" value="ECO:0007669"/>
    <property type="project" value="UniProtKB-SubCell"/>
</dbReference>
<dbReference type="AlphaFoldDB" id="A0A6P2D2X1"/>
<evidence type="ECO:0000256" key="1">
    <source>
        <dbReference type="ARBA" id="ARBA00004613"/>
    </source>
</evidence>
<name>A0A6P2D2X1_9BACT</name>
<reference evidence="3 4" key="1">
    <citation type="submission" date="2019-05" db="EMBL/GenBank/DDBJ databases">
        <authorList>
            <consortium name="Science for Life Laboratories"/>
        </authorList>
    </citation>
    <scope>NUCLEOTIDE SEQUENCE [LARGE SCALE GENOMIC DNA]</scope>
    <source>
        <strain evidence="3">Soil9</strain>
    </source>
</reference>
<dbReference type="PANTHER" id="PTHR38340:SF1">
    <property type="entry name" value="S-LAYER PROTEIN"/>
    <property type="match status" value="1"/>
</dbReference>
<dbReference type="InterPro" id="IPR050557">
    <property type="entry name" value="RTX_toxin/Mannuronan_C5-epim"/>
</dbReference>
<evidence type="ECO:0000313" key="4">
    <source>
        <dbReference type="Proteomes" id="UP000464178"/>
    </source>
</evidence>
<dbReference type="InterPro" id="IPR001343">
    <property type="entry name" value="Hemolysn_Ca-bd"/>
</dbReference>
<dbReference type="PANTHER" id="PTHR38340">
    <property type="entry name" value="S-LAYER PROTEIN"/>
    <property type="match status" value="1"/>
</dbReference>
<protein>
    <submittedName>
        <fullName evidence="3">Uncharacterized protein</fullName>
    </submittedName>
</protein>
<dbReference type="EMBL" id="LR593886">
    <property type="protein sequence ID" value="VTR95217.1"/>
    <property type="molecule type" value="Genomic_DNA"/>
</dbReference>
<sequence length="1122" mass="116696">MRSALRSLATRLAPRPAPPFKLGLEHLETREVPALTTPNIFNPSATLVINADANGTNNVVVTRENHALLGPGALFVRNNGNLSMVFGTVPSAAQPIAIKTIVFNGSSNGDVFRNSTNVPSTLFGNGGNDTLIGGSGADTISGGTGNDAIDGGDLLNINTFTEASAGVLTLADPAPGQTSATMTGVGTDLFLRISNVVLTGNLTADTFDLTRYSGAVTANGGDGNDTFLLGPGAAAIDGGNNTSAGDSIVLDGVDTASFDGTALLARGRRYAFSNVERVRLVGTAGNDSFDMVGFPPVELTIESGAGDDIIRGGSGANIIKAGTGTNTIIPSNGIDFAANLEGGQNIPATLLTRQLTPAELSATGGQPRVLLRGTGSEQLLDVFGPTRAGFSIQGNWQRVLIGGAERFTASGTVTLKTALGDLPFVVPSSAPLTIQTAADAMSNFGTVTGLSWFGSALNTTDPQSPLAFFSQQYGLDVSIRTVNWSLALGRDIPGASSMPINPAVPYLYAVVADGYAASFAGRSASRGGLTVVFDPSDPSLFVRSDLLLNAAISAKGYVPFRARQVVPGDQGFYGNLATYGGAALGISAITIGGDLVFDFDLNGDGIGVAVTPERVQKLVNQSMTLKTLAGTAIDDVAFGANGSNFNVDAPQPRPTRVVALRANQASVIYTSGVARFAAVLMEKSYLSPFDVFRYETASFAGTLSGDVIDATVQGPLADDLGSYLPDGGTMRVTGTGVVLSGKTLPILGFGRIDVEGPVVMVGDRPTYDLGVKRPPGASEPGTVPGTITWGARSSYGLPTGMILLGETTVRGTVHVTDELALTVDFDGAINIPLLQLPVATLNGRITGSLKVFVGSAGRQTYGDGTIDGTIVPVGGAVTSFHTAWALNTDDLITGTPSDDIPIVGFFNTAPAFQNRSITSRAVAGDVVTLSGRITEPDRADKFILEVNWGDGTSDTYTFPRGSDGRLVEVTHRYGRPSPNGQPYRVTALWHDPHGAGNSAEFTVEVLPPQPASAKALRHAEKLGAVRELGVDLDGDGVSEVLVLDRTGRSDRLVLLSGADGRELARLDRRDAPEAIKFRDQNGRRVSLVIGWRHERGADVITFRDAAGDEVFLWVTFGPRDCD</sequence>
<gene>
    <name evidence="3" type="ORF">SOIL9_24970</name>
</gene>
<proteinExistence type="predicted"/>
<organism evidence="3 4">
    <name type="scientific">Gemmata massiliana</name>
    <dbReference type="NCBI Taxonomy" id="1210884"/>
    <lineage>
        <taxon>Bacteria</taxon>
        <taxon>Pseudomonadati</taxon>
        <taxon>Planctomycetota</taxon>
        <taxon>Planctomycetia</taxon>
        <taxon>Gemmatales</taxon>
        <taxon>Gemmataceae</taxon>
        <taxon>Gemmata</taxon>
    </lineage>
</organism>
<accession>A0A6P2D2X1</accession>
<dbReference type="Gene3D" id="2.150.10.10">
    <property type="entry name" value="Serralysin-like metalloprotease, C-terminal"/>
    <property type="match status" value="2"/>
</dbReference>
<evidence type="ECO:0000256" key="2">
    <source>
        <dbReference type="ARBA" id="ARBA00022525"/>
    </source>
</evidence>
<keyword evidence="2" id="KW-0964">Secreted</keyword>